<feature type="region of interest" description="Disordered" evidence="1">
    <location>
        <begin position="1"/>
        <end position="27"/>
    </location>
</feature>
<protein>
    <submittedName>
        <fullName evidence="2">Predicted protein</fullName>
    </submittedName>
</protein>
<organism evidence="3">
    <name type="scientific">Laccaria bicolor (strain S238N-H82 / ATCC MYA-4686)</name>
    <name type="common">Bicoloured deceiver</name>
    <name type="synonym">Laccaria laccata var. bicolor</name>
    <dbReference type="NCBI Taxonomy" id="486041"/>
    <lineage>
        <taxon>Eukaryota</taxon>
        <taxon>Fungi</taxon>
        <taxon>Dikarya</taxon>
        <taxon>Basidiomycota</taxon>
        <taxon>Agaricomycotina</taxon>
        <taxon>Agaricomycetes</taxon>
        <taxon>Agaricomycetidae</taxon>
        <taxon>Agaricales</taxon>
        <taxon>Agaricineae</taxon>
        <taxon>Hydnangiaceae</taxon>
        <taxon>Laccaria</taxon>
    </lineage>
</organism>
<gene>
    <name evidence="2" type="ORF">LACBIDRAFT_306644</name>
</gene>
<dbReference type="GeneID" id="6081131"/>
<evidence type="ECO:0000256" key="1">
    <source>
        <dbReference type="SAM" id="MobiDB-lite"/>
    </source>
</evidence>
<evidence type="ECO:0000313" key="2">
    <source>
        <dbReference type="EMBL" id="EDR03869.1"/>
    </source>
</evidence>
<evidence type="ECO:0000313" key="3">
    <source>
        <dbReference type="Proteomes" id="UP000001194"/>
    </source>
</evidence>
<sequence>MMKYYSSNSEVNMRSQKKRRARFTKKKHDSNACESPLTFKLLKWWSDTVYFEGNSDDEVRSVGKGRKLKKRKVATSGMSPSTLPLYSSEWSKKSDDSGDEIHPVDLMIFVYVKKLNPPCTAKGKVEESDKYAQKGPFKLSSNDDYGTFLHKVSTVLPSLILHIIEDKMSWKPQMPQNAKPLPMGASMGGLYCSPMIPAKLCLS</sequence>
<dbReference type="AlphaFoldDB" id="B0DNH3"/>
<dbReference type="KEGG" id="lbc:LACBIDRAFT_306644"/>
<reference evidence="2 3" key="1">
    <citation type="journal article" date="2008" name="Nature">
        <title>The genome of Laccaria bicolor provides insights into mycorrhizal symbiosis.</title>
        <authorList>
            <person name="Martin F."/>
            <person name="Aerts A."/>
            <person name="Ahren D."/>
            <person name="Brun A."/>
            <person name="Danchin E.G.J."/>
            <person name="Duchaussoy F."/>
            <person name="Gibon J."/>
            <person name="Kohler A."/>
            <person name="Lindquist E."/>
            <person name="Pereda V."/>
            <person name="Salamov A."/>
            <person name="Shapiro H.J."/>
            <person name="Wuyts J."/>
            <person name="Blaudez D."/>
            <person name="Buee M."/>
            <person name="Brokstein P."/>
            <person name="Canbaeck B."/>
            <person name="Cohen D."/>
            <person name="Courty P.E."/>
            <person name="Coutinho P.M."/>
            <person name="Delaruelle C."/>
            <person name="Detter J.C."/>
            <person name="Deveau A."/>
            <person name="DiFazio S."/>
            <person name="Duplessis S."/>
            <person name="Fraissinet-Tachet L."/>
            <person name="Lucic E."/>
            <person name="Frey-Klett P."/>
            <person name="Fourrey C."/>
            <person name="Feussner I."/>
            <person name="Gay G."/>
            <person name="Grimwood J."/>
            <person name="Hoegger P.J."/>
            <person name="Jain P."/>
            <person name="Kilaru S."/>
            <person name="Labbe J."/>
            <person name="Lin Y.C."/>
            <person name="Legue V."/>
            <person name="Le Tacon F."/>
            <person name="Marmeisse R."/>
            <person name="Melayah D."/>
            <person name="Montanini B."/>
            <person name="Muratet M."/>
            <person name="Nehls U."/>
            <person name="Niculita-Hirzel H."/>
            <person name="Oudot-Le Secq M.P."/>
            <person name="Peter M."/>
            <person name="Quesneville H."/>
            <person name="Rajashekar B."/>
            <person name="Reich M."/>
            <person name="Rouhier N."/>
            <person name="Schmutz J."/>
            <person name="Yin T."/>
            <person name="Chalot M."/>
            <person name="Henrissat B."/>
            <person name="Kuees U."/>
            <person name="Lucas S."/>
            <person name="Van de Peer Y."/>
            <person name="Podila G.K."/>
            <person name="Polle A."/>
            <person name="Pukkila P.J."/>
            <person name="Richardson P.M."/>
            <person name="Rouze P."/>
            <person name="Sanders I.R."/>
            <person name="Stajich J.E."/>
            <person name="Tunlid A."/>
            <person name="Tuskan G."/>
            <person name="Grigoriev I.V."/>
        </authorList>
    </citation>
    <scope>NUCLEOTIDE SEQUENCE [LARGE SCALE GENOMIC DNA]</scope>
    <source>
        <strain evidence="3">S238N-H82 / ATCC MYA-4686</strain>
    </source>
</reference>
<dbReference type="InParanoid" id="B0DNH3"/>
<dbReference type="EMBL" id="DS547121">
    <property type="protein sequence ID" value="EDR03869.1"/>
    <property type="molecule type" value="Genomic_DNA"/>
</dbReference>
<name>B0DNH3_LACBS</name>
<dbReference type="RefSeq" id="XP_001885437.1">
    <property type="nucleotide sequence ID" value="XM_001885402.1"/>
</dbReference>
<dbReference type="HOGENOM" id="CLU_1349143_0_0_1"/>
<dbReference type="Proteomes" id="UP000001194">
    <property type="component" value="Unassembled WGS sequence"/>
</dbReference>
<feature type="compositionally biased region" description="Basic residues" evidence="1">
    <location>
        <begin position="15"/>
        <end position="27"/>
    </location>
</feature>
<proteinExistence type="predicted"/>
<dbReference type="OrthoDB" id="3069791at2759"/>
<feature type="compositionally biased region" description="Polar residues" evidence="1">
    <location>
        <begin position="1"/>
        <end position="14"/>
    </location>
</feature>
<accession>B0DNH3</accession>
<keyword evidence="3" id="KW-1185">Reference proteome</keyword>